<feature type="compositionally biased region" description="Low complexity" evidence="1">
    <location>
        <begin position="72"/>
        <end position="114"/>
    </location>
</feature>
<name>A0A1W2TGJ3_ROSNE</name>
<feature type="compositionally biased region" description="Polar residues" evidence="1">
    <location>
        <begin position="376"/>
        <end position="394"/>
    </location>
</feature>
<dbReference type="InterPro" id="IPR053216">
    <property type="entry name" value="Appressorial_penetr-assoc"/>
</dbReference>
<proteinExistence type="predicted"/>
<feature type="chain" id="PRO_5010693423" description="Ribosomal protein s17" evidence="2">
    <location>
        <begin position="22"/>
        <end position="467"/>
    </location>
</feature>
<dbReference type="OrthoDB" id="2336871at2759"/>
<organism evidence="3">
    <name type="scientific">Rosellinia necatrix</name>
    <name type="common">White root-rot fungus</name>
    <dbReference type="NCBI Taxonomy" id="77044"/>
    <lineage>
        <taxon>Eukaryota</taxon>
        <taxon>Fungi</taxon>
        <taxon>Dikarya</taxon>
        <taxon>Ascomycota</taxon>
        <taxon>Pezizomycotina</taxon>
        <taxon>Sordariomycetes</taxon>
        <taxon>Xylariomycetidae</taxon>
        <taxon>Xylariales</taxon>
        <taxon>Xylariaceae</taxon>
        <taxon>Rosellinia</taxon>
    </lineage>
</organism>
<evidence type="ECO:0000313" key="3">
    <source>
        <dbReference type="EMBL" id="GAP87220.1"/>
    </source>
</evidence>
<reference evidence="3" key="1">
    <citation type="submission" date="2016-03" db="EMBL/GenBank/DDBJ databases">
        <title>Draft genome sequence of Rosellinia necatrix.</title>
        <authorList>
            <person name="Kanematsu S."/>
        </authorList>
    </citation>
    <scope>NUCLEOTIDE SEQUENCE [LARGE SCALE GENOMIC DNA]</scope>
    <source>
        <strain evidence="3">W97</strain>
    </source>
</reference>
<dbReference type="PANTHER" id="PTHR34587">
    <property type="entry name" value="VWFA DOMAIN-CONTAINING PROTEIN"/>
    <property type="match status" value="1"/>
</dbReference>
<dbReference type="STRING" id="77044.A0A1W2TGJ3"/>
<keyword evidence="4" id="KW-1185">Reference proteome</keyword>
<evidence type="ECO:0008006" key="5">
    <source>
        <dbReference type="Google" id="ProtNLM"/>
    </source>
</evidence>
<feature type="region of interest" description="Disordered" evidence="1">
    <location>
        <begin position="43"/>
        <end position="114"/>
    </location>
</feature>
<feature type="signal peptide" evidence="2">
    <location>
        <begin position="1"/>
        <end position="21"/>
    </location>
</feature>
<evidence type="ECO:0000256" key="2">
    <source>
        <dbReference type="SAM" id="SignalP"/>
    </source>
</evidence>
<accession>A0A1W2TGJ3</accession>
<gene>
    <name evidence="3" type="ORF">SAMD00023353_2300380</name>
</gene>
<dbReference type="EMBL" id="DF977468">
    <property type="protein sequence ID" value="GAP87220.1"/>
    <property type="molecule type" value="Genomic_DNA"/>
</dbReference>
<dbReference type="Proteomes" id="UP000054516">
    <property type="component" value="Unassembled WGS sequence"/>
</dbReference>
<evidence type="ECO:0000256" key="1">
    <source>
        <dbReference type="SAM" id="MobiDB-lite"/>
    </source>
</evidence>
<feature type="compositionally biased region" description="Polar residues" evidence="1">
    <location>
        <begin position="403"/>
        <end position="415"/>
    </location>
</feature>
<feature type="compositionally biased region" description="Gly residues" evidence="1">
    <location>
        <begin position="48"/>
        <end position="71"/>
    </location>
</feature>
<keyword evidence="2" id="KW-0732">Signal</keyword>
<feature type="region of interest" description="Disordered" evidence="1">
    <location>
        <begin position="330"/>
        <end position="415"/>
    </location>
</feature>
<dbReference type="OMA" id="PDNTYYA"/>
<dbReference type="PANTHER" id="PTHR34587:SF2">
    <property type="entry name" value="G-PROTEIN COUPLED RECEPTORS FAMILY 1 PROFILE DOMAIN-CONTAINING PROTEIN"/>
    <property type="match status" value="1"/>
</dbReference>
<evidence type="ECO:0000313" key="4">
    <source>
        <dbReference type="Proteomes" id="UP000054516"/>
    </source>
</evidence>
<protein>
    <recommendedName>
        <fullName evidence="5">Ribosomal protein s17</fullName>
    </recommendedName>
</protein>
<sequence>MQTKNILVGLLSLTAIAEATAIHRPFDNLMNRRAARSIETRQNFGNRFGNGGFGRGGQNGGQNNGQNGGQNNGQNQGNQGNNNNNNQGQNGGNQDQTQDQNQGNNGNNNNNGNQAALTLNADALQTGSAQDGNPDTASGEAASKTDDANFINFCSGKELTNGLQKTGGSCNGIVMGQIPAKSNMVSSVLVNPQNGDDIAANQDFQIQVQVDNFAPGTFTNADNTYYTAPQDLDGSGNIIGHTHVTVQDLGGSLNPTTPLDASQFAFFKGINDDGNQQGLLSADVVGGLPAGNYRLCTMFAAANHQPVIMPVAQRGAQDDCVRFTVGANNNNNGGNNNNNNNGGNNNNNNNNGQNGQNGQNSGNGQNQGNQGQNSNDSTGDQNGNNQADNSQNSALGGIAAPAVTNSGDSSRPFSVNGNTFANEAAAIQRSCDIQQNACSDAANSGKTGFSVNDCQAQQQQCLSAAGQ</sequence>
<dbReference type="AlphaFoldDB" id="A0A1W2TGJ3"/>
<feature type="compositionally biased region" description="Low complexity" evidence="1">
    <location>
        <begin position="330"/>
        <end position="375"/>
    </location>
</feature>